<reference evidence="2" key="1">
    <citation type="submission" date="2020-07" db="EMBL/GenBank/DDBJ databases">
        <title>The High-quality genome of the commercially important snow crab, Chionoecetes opilio.</title>
        <authorList>
            <person name="Jeong J.-H."/>
            <person name="Ryu S."/>
        </authorList>
    </citation>
    <scope>NUCLEOTIDE SEQUENCE</scope>
    <source>
        <strain evidence="2">MADBK_172401_WGS</strain>
        <tissue evidence="2">Digestive gland</tissue>
    </source>
</reference>
<gene>
    <name evidence="2" type="ORF">GWK47_026547</name>
</gene>
<evidence type="ECO:0000313" key="3">
    <source>
        <dbReference type="Proteomes" id="UP000770661"/>
    </source>
</evidence>
<sequence>MHESERMSDSKGPGVEMPPDTSVQEQRHFIPSWAHRAKIIGRRTEICVICKEGATSKKRLVNNPVMTDEILQHCQERVSLGLKQENSSTFGSSECRKPIVNKNKIERLRKRSRTDSPVALHEDRGDLKCCGICRPAKAVKDYSKGTSVSIFHCDFCPKMGSEHCTVFLLTQWVKHSYRSQQKTPDDHLEFQ</sequence>
<accession>A0A8J8WCY6</accession>
<dbReference type="Proteomes" id="UP000770661">
    <property type="component" value="Unassembled WGS sequence"/>
</dbReference>
<organism evidence="2 3">
    <name type="scientific">Chionoecetes opilio</name>
    <name type="common">Atlantic snow crab</name>
    <name type="synonym">Cancer opilio</name>
    <dbReference type="NCBI Taxonomy" id="41210"/>
    <lineage>
        <taxon>Eukaryota</taxon>
        <taxon>Metazoa</taxon>
        <taxon>Ecdysozoa</taxon>
        <taxon>Arthropoda</taxon>
        <taxon>Crustacea</taxon>
        <taxon>Multicrustacea</taxon>
        <taxon>Malacostraca</taxon>
        <taxon>Eumalacostraca</taxon>
        <taxon>Eucarida</taxon>
        <taxon>Decapoda</taxon>
        <taxon>Pleocyemata</taxon>
        <taxon>Brachyura</taxon>
        <taxon>Eubrachyura</taxon>
        <taxon>Majoidea</taxon>
        <taxon>Majidae</taxon>
        <taxon>Chionoecetes</taxon>
    </lineage>
</organism>
<evidence type="ECO:0000313" key="2">
    <source>
        <dbReference type="EMBL" id="KAG0696428.1"/>
    </source>
</evidence>
<feature type="region of interest" description="Disordered" evidence="1">
    <location>
        <begin position="1"/>
        <end position="25"/>
    </location>
</feature>
<dbReference type="EMBL" id="JACEEZ010025888">
    <property type="protein sequence ID" value="KAG0696428.1"/>
    <property type="molecule type" value="Genomic_DNA"/>
</dbReference>
<name>A0A8J8WCY6_CHIOP</name>
<keyword evidence="3" id="KW-1185">Reference proteome</keyword>
<proteinExistence type="predicted"/>
<comment type="caution">
    <text evidence="2">The sequence shown here is derived from an EMBL/GenBank/DDBJ whole genome shotgun (WGS) entry which is preliminary data.</text>
</comment>
<dbReference type="AlphaFoldDB" id="A0A8J8WCY6"/>
<protein>
    <submittedName>
        <fullName evidence="2">Uncharacterized protein</fullName>
    </submittedName>
</protein>
<evidence type="ECO:0000256" key="1">
    <source>
        <dbReference type="SAM" id="MobiDB-lite"/>
    </source>
</evidence>